<evidence type="ECO:0000256" key="1">
    <source>
        <dbReference type="ARBA" id="ARBA00013260"/>
    </source>
</evidence>
<dbReference type="PROSITE" id="PS01195">
    <property type="entry name" value="PEPT_TRNA_HYDROL_1"/>
    <property type="match status" value="1"/>
</dbReference>
<dbReference type="GO" id="GO:0004045">
    <property type="term" value="F:peptidyl-tRNA hydrolase activity"/>
    <property type="evidence" value="ECO:0007669"/>
    <property type="project" value="UniProtKB-UniRule"/>
</dbReference>
<dbReference type="PANTHER" id="PTHR17224">
    <property type="entry name" value="PEPTIDYL-TRNA HYDROLASE"/>
    <property type="match status" value="1"/>
</dbReference>
<comment type="similarity">
    <text evidence="5 7 9">Belongs to the PTH family.</text>
</comment>
<evidence type="ECO:0000313" key="10">
    <source>
        <dbReference type="EMBL" id="OGH60166.1"/>
    </source>
</evidence>
<evidence type="ECO:0000256" key="8">
    <source>
        <dbReference type="RuleBase" id="RU000673"/>
    </source>
</evidence>
<proteinExistence type="inferred from homology"/>
<organism evidence="10 11">
    <name type="scientific">Candidatus Magasanikbacteria bacterium RIFCSPHIGHO2_01_FULL_33_34</name>
    <dbReference type="NCBI Taxonomy" id="1798671"/>
    <lineage>
        <taxon>Bacteria</taxon>
        <taxon>Candidatus Magasanikiibacteriota</taxon>
    </lineage>
</organism>
<evidence type="ECO:0000256" key="5">
    <source>
        <dbReference type="ARBA" id="ARBA00038063"/>
    </source>
</evidence>
<evidence type="ECO:0000256" key="9">
    <source>
        <dbReference type="RuleBase" id="RU004320"/>
    </source>
</evidence>
<feature type="binding site" evidence="7">
    <location>
        <position position="14"/>
    </location>
    <ligand>
        <name>tRNA</name>
        <dbReference type="ChEBI" id="CHEBI:17843"/>
    </ligand>
</feature>
<dbReference type="InterPro" id="IPR001328">
    <property type="entry name" value="Pept_tRNA_hydro"/>
</dbReference>
<evidence type="ECO:0000313" key="11">
    <source>
        <dbReference type="Proteomes" id="UP000177067"/>
    </source>
</evidence>
<feature type="site" description="Discriminates between blocked and unblocked aminoacyl-tRNA" evidence="7">
    <location>
        <position position="9"/>
    </location>
</feature>
<evidence type="ECO:0000256" key="3">
    <source>
        <dbReference type="ARBA" id="ARBA00022801"/>
    </source>
</evidence>
<feature type="site" description="Stabilizes the basic form of H active site to accept a proton" evidence="7">
    <location>
        <position position="96"/>
    </location>
</feature>
<comment type="caution">
    <text evidence="10">The sequence shown here is derived from an EMBL/GenBank/DDBJ whole genome shotgun (WGS) entry which is preliminary data.</text>
</comment>
<dbReference type="InterPro" id="IPR018171">
    <property type="entry name" value="Pept_tRNA_hydro_CS"/>
</dbReference>
<comment type="catalytic activity">
    <reaction evidence="7 8">
        <text>an N-acyl-L-alpha-aminoacyl-tRNA + H2O = an N-acyl-L-amino acid + a tRNA + H(+)</text>
        <dbReference type="Rhea" id="RHEA:54448"/>
        <dbReference type="Rhea" id="RHEA-COMP:10123"/>
        <dbReference type="Rhea" id="RHEA-COMP:13883"/>
        <dbReference type="ChEBI" id="CHEBI:15377"/>
        <dbReference type="ChEBI" id="CHEBI:15378"/>
        <dbReference type="ChEBI" id="CHEBI:59874"/>
        <dbReference type="ChEBI" id="CHEBI:78442"/>
        <dbReference type="ChEBI" id="CHEBI:138191"/>
        <dbReference type="EC" id="3.1.1.29"/>
    </reaction>
</comment>
<evidence type="ECO:0000256" key="4">
    <source>
        <dbReference type="ARBA" id="ARBA00022884"/>
    </source>
</evidence>
<dbReference type="GO" id="GO:0005737">
    <property type="term" value="C:cytoplasm"/>
    <property type="evidence" value="ECO:0007669"/>
    <property type="project" value="UniProtKB-SubCell"/>
</dbReference>
<evidence type="ECO:0000256" key="7">
    <source>
        <dbReference type="HAMAP-Rule" id="MF_00083"/>
    </source>
</evidence>
<evidence type="ECO:0000256" key="2">
    <source>
        <dbReference type="ARBA" id="ARBA00022555"/>
    </source>
</evidence>
<feature type="binding site" evidence="7">
    <location>
        <position position="69"/>
    </location>
    <ligand>
        <name>tRNA</name>
        <dbReference type="ChEBI" id="CHEBI:17843"/>
    </ligand>
</feature>
<keyword evidence="3 7" id="KW-0378">Hydrolase</keyword>
<dbReference type="InterPro" id="IPR036416">
    <property type="entry name" value="Pept_tRNA_hydro_sf"/>
</dbReference>
<dbReference type="HAMAP" id="MF_00083">
    <property type="entry name" value="Pept_tRNA_hydro_bact"/>
    <property type="match status" value="1"/>
</dbReference>
<gene>
    <name evidence="7" type="primary">pth</name>
    <name evidence="10" type="ORF">A2725_04640</name>
</gene>
<accession>A0A1F6LLC0</accession>
<sequence length="180" mass="20535">MKLIVGLGNPGKKYEKTRHNVGFMVLDYLKKNLSKYNIGSWELSKKFNAEICGCVINNEKIILAKPMTFMNHSGQSIQLIANFYNITPENIIVAHDDKDLILGQLKIQINRGHAGHNGIKSIIEHIKSQNFHRIRVGIASTNENKMKNISKFVLNKFSLFEKRNLEKMIDTATKEILNLV</sequence>
<dbReference type="FunFam" id="3.40.50.1470:FF:000001">
    <property type="entry name" value="Peptidyl-tRNA hydrolase"/>
    <property type="match status" value="1"/>
</dbReference>
<dbReference type="GO" id="GO:0006515">
    <property type="term" value="P:protein quality control for misfolded or incompletely synthesized proteins"/>
    <property type="evidence" value="ECO:0007669"/>
    <property type="project" value="UniProtKB-UniRule"/>
</dbReference>
<dbReference type="Gene3D" id="3.40.50.1470">
    <property type="entry name" value="Peptidyl-tRNA hydrolase"/>
    <property type="match status" value="1"/>
</dbReference>
<feature type="binding site" evidence="7">
    <location>
        <position position="71"/>
    </location>
    <ligand>
        <name>tRNA</name>
        <dbReference type="ChEBI" id="CHEBI:17843"/>
    </ligand>
</feature>
<keyword evidence="4 7" id="KW-0694">RNA-binding</keyword>
<dbReference type="EMBL" id="MFPS01000002">
    <property type="protein sequence ID" value="OGH60166.1"/>
    <property type="molecule type" value="Genomic_DNA"/>
</dbReference>
<dbReference type="GO" id="GO:0000049">
    <property type="term" value="F:tRNA binding"/>
    <property type="evidence" value="ECO:0007669"/>
    <property type="project" value="UniProtKB-UniRule"/>
</dbReference>
<comment type="function">
    <text evidence="7">Catalyzes the release of premature peptidyl moieties from peptidyl-tRNA molecules trapped in stalled 50S ribosomal subunits, and thus maintains levels of free tRNAs and 50S ribosomes.</text>
</comment>
<dbReference type="PROSITE" id="PS01196">
    <property type="entry name" value="PEPT_TRNA_HYDROL_2"/>
    <property type="match status" value="1"/>
</dbReference>
<dbReference type="Proteomes" id="UP000177067">
    <property type="component" value="Unassembled WGS sequence"/>
</dbReference>
<feature type="binding site" evidence="7">
    <location>
        <position position="117"/>
    </location>
    <ligand>
        <name>tRNA</name>
        <dbReference type="ChEBI" id="CHEBI:17843"/>
    </ligand>
</feature>
<dbReference type="CDD" id="cd00462">
    <property type="entry name" value="PTH"/>
    <property type="match status" value="1"/>
</dbReference>
<comment type="subunit">
    <text evidence="7">Monomer.</text>
</comment>
<evidence type="ECO:0000256" key="6">
    <source>
        <dbReference type="ARBA" id="ARBA00050038"/>
    </source>
</evidence>
<dbReference type="NCBIfam" id="TIGR00447">
    <property type="entry name" value="pth"/>
    <property type="match status" value="1"/>
</dbReference>
<dbReference type="SUPFAM" id="SSF53178">
    <property type="entry name" value="Peptidyl-tRNA hydrolase-like"/>
    <property type="match status" value="1"/>
</dbReference>
<reference evidence="10 11" key="1">
    <citation type="journal article" date="2016" name="Nat. Commun.">
        <title>Thousands of microbial genomes shed light on interconnected biogeochemical processes in an aquifer system.</title>
        <authorList>
            <person name="Anantharaman K."/>
            <person name="Brown C.T."/>
            <person name="Hug L.A."/>
            <person name="Sharon I."/>
            <person name="Castelle C.J."/>
            <person name="Probst A.J."/>
            <person name="Thomas B.C."/>
            <person name="Singh A."/>
            <person name="Wilkins M.J."/>
            <person name="Karaoz U."/>
            <person name="Brodie E.L."/>
            <person name="Williams K.H."/>
            <person name="Hubbard S.S."/>
            <person name="Banfield J.F."/>
        </authorList>
    </citation>
    <scope>NUCLEOTIDE SEQUENCE [LARGE SCALE GENOMIC DNA]</scope>
</reference>
<dbReference type="AlphaFoldDB" id="A0A1F6LLC0"/>
<dbReference type="Pfam" id="PF01195">
    <property type="entry name" value="Pept_tRNA_hydro"/>
    <property type="match status" value="1"/>
</dbReference>
<dbReference type="PANTHER" id="PTHR17224:SF1">
    <property type="entry name" value="PEPTIDYL-TRNA HYDROLASE"/>
    <property type="match status" value="1"/>
</dbReference>
<protein>
    <recommendedName>
        <fullName evidence="6 7">Peptidyl-tRNA hydrolase</fullName>
        <shortName evidence="7">Pth</shortName>
        <ecNumber evidence="1 7">3.1.1.29</ecNumber>
    </recommendedName>
</protein>
<dbReference type="GO" id="GO:0072344">
    <property type="term" value="P:rescue of stalled ribosome"/>
    <property type="evidence" value="ECO:0007669"/>
    <property type="project" value="UniProtKB-UniRule"/>
</dbReference>
<feature type="active site" description="Proton acceptor" evidence="7">
    <location>
        <position position="19"/>
    </location>
</feature>
<keyword evidence="7" id="KW-0963">Cytoplasm</keyword>
<dbReference type="EC" id="3.1.1.29" evidence="1 7"/>
<keyword evidence="2 7" id="KW-0820">tRNA-binding</keyword>
<comment type="subcellular location">
    <subcellularLocation>
        <location evidence="7">Cytoplasm</location>
    </subcellularLocation>
</comment>
<comment type="function">
    <text evidence="7">Hydrolyzes ribosome-free peptidyl-tRNAs (with 1 or more amino acids incorporated), which drop off the ribosome during protein synthesis, or as a result of ribosome stalling.</text>
</comment>
<name>A0A1F6LLC0_9BACT</name>